<dbReference type="FunFam" id="2.60.40.10:FF:000061">
    <property type="entry name" value="Dyslexia-associated protein KIAA0319 homolog"/>
    <property type="match status" value="2"/>
</dbReference>
<keyword evidence="5 9" id="KW-1133">Transmembrane helix</keyword>
<dbReference type="InterPro" id="IPR029865">
    <property type="entry name" value="KIAA0319-like"/>
</dbReference>
<keyword evidence="3 9" id="KW-0812">Transmembrane</keyword>
<comment type="subcellular location">
    <subcellularLocation>
        <location evidence="1">Cell membrane</location>
    </subcellularLocation>
</comment>
<evidence type="ECO:0000313" key="12">
    <source>
        <dbReference type="EMBL" id="JAI62510.1"/>
    </source>
</evidence>
<dbReference type="EMBL" id="GDRN01078829">
    <property type="protein sequence ID" value="JAI62510.1"/>
    <property type="molecule type" value="Transcribed_RNA"/>
</dbReference>
<dbReference type="GO" id="GO:0005886">
    <property type="term" value="C:plasma membrane"/>
    <property type="evidence" value="ECO:0007669"/>
    <property type="project" value="UniProtKB-SubCell"/>
</dbReference>
<feature type="domain" description="PKD/Chitinase" evidence="11">
    <location>
        <begin position="454"/>
        <end position="540"/>
    </location>
</feature>
<dbReference type="Pfam" id="PF23597">
    <property type="entry name" value="KIAA0319_N"/>
    <property type="match status" value="1"/>
</dbReference>
<dbReference type="CDD" id="cd00146">
    <property type="entry name" value="PKD"/>
    <property type="match status" value="1"/>
</dbReference>
<dbReference type="Pfam" id="PF22352">
    <property type="entry name" value="K319L-like_PKD"/>
    <property type="match status" value="5"/>
</dbReference>
<evidence type="ECO:0000256" key="6">
    <source>
        <dbReference type="ARBA" id="ARBA00023136"/>
    </source>
</evidence>
<evidence type="ECO:0000259" key="11">
    <source>
        <dbReference type="SMART" id="SM00089"/>
    </source>
</evidence>
<dbReference type="SMART" id="SM00089">
    <property type="entry name" value="PKD"/>
    <property type="match status" value="5"/>
</dbReference>
<evidence type="ECO:0000256" key="4">
    <source>
        <dbReference type="ARBA" id="ARBA00022737"/>
    </source>
</evidence>
<evidence type="ECO:0000256" key="2">
    <source>
        <dbReference type="ARBA" id="ARBA00022475"/>
    </source>
</evidence>
<protein>
    <recommendedName>
        <fullName evidence="11">PKD/Chitinase domain-containing protein</fullName>
    </recommendedName>
</protein>
<dbReference type="InterPro" id="IPR013783">
    <property type="entry name" value="Ig-like_fold"/>
</dbReference>
<dbReference type="GO" id="GO:0031410">
    <property type="term" value="C:cytoplasmic vesicle"/>
    <property type="evidence" value="ECO:0007669"/>
    <property type="project" value="TreeGrafter"/>
</dbReference>
<dbReference type="InterPro" id="IPR022409">
    <property type="entry name" value="PKD/Chitinase_dom"/>
</dbReference>
<dbReference type="AlphaFoldDB" id="A0A0P4W6Q5"/>
<evidence type="ECO:0000256" key="7">
    <source>
        <dbReference type="ARBA" id="ARBA00023180"/>
    </source>
</evidence>
<dbReference type="PANTHER" id="PTHR46182">
    <property type="entry name" value="FI19480P1"/>
    <property type="match status" value="1"/>
</dbReference>
<dbReference type="SUPFAM" id="SSF49299">
    <property type="entry name" value="PKD domain"/>
    <property type="match status" value="3"/>
</dbReference>
<feature type="domain" description="PKD/Chitinase" evidence="11">
    <location>
        <begin position="260"/>
        <end position="345"/>
    </location>
</feature>
<evidence type="ECO:0000256" key="10">
    <source>
        <dbReference type="SAM" id="SignalP"/>
    </source>
</evidence>
<dbReference type="FunFam" id="2.60.40.10:FF:000257">
    <property type="entry name" value="Dyslexia-associated protein KIAA0319-like"/>
    <property type="match status" value="1"/>
</dbReference>
<dbReference type="PANTHER" id="PTHR46182:SF2">
    <property type="entry name" value="FI19480P1"/>
    <property type="match status" value="1"/>
</dbReference>
<dbReference type="GO" id="GO:0001764">
    <property type="term" value="P:neuron migration"/>
    <property type="evidence" value="ECO:0007669"/>
    <property type="project" value="TreeGrafter"/>
</dbReference>
<keyword evidence="4" id="KW-0677">Repeat</keyword>
<dbReference type="Gene3D" id="2.60.40.10">
    <property type="entry name" value="Immunoglobulins"/>
    <property type="match status" value="5"/>
</dbReference>
<evidence type="ECO:0000256" key="3">
    <source>
        <dbReference type="ARBA" id="ARBA00022692"/>
    </source>
</evidence>
<feature type="signal peptide" evidence="10">
    <location>
        <begin position="1"/>
        <end position="29"/>
    </location>
</feature>
<feature type="domain" description="PKD/Chitinase" evidence="11">
    <location>
        <begin position="546"/>
        <end position="636"/>
    </location>
</feature>
<keyword evidence="10" id="KW-0732">Signal</keyword>
<evidence type="ECO:0000256" key="9">
    <source>
        <dbReference type="SAM" id="Phobius"/>
    </source>
</evidence>
<feature type="domain" description="PKD/Chitinase" evidence="11">
    <location>
        <begin position="646"/>
        <end position="733"/>
    </location>
</feature>
<accession>A0A0P4W6Q5</accession>
<feature type="transmembrane region" description="Helical" evidence="9">
    <location>
        <begin position="880"/>
        <end position="905"/>
    </location>
</feature>
<keyword evidence="7" id="KW-0325">Glycoprotein</keyword>
<keyword evidence="2" id="KW-1003">Cell membrane</keyword>
<dbReference type="InterPro" id="IPR013980">
    <property type="entry name" value="MANSC_dom"/>
</dbReference>
<feature type="region of interest" description="Disordered" evidence="8">
    <location>
        <begin position="219"/>
        <end position="247"/>
    </location>
</feature>
<reference evidence="12" key="1">
    <citation type="submission" date="2015-09" db="EMBL/GenBank/DDBJ databases">
        <title>Scylla olivacea transcriptome.</title>
        <authorList>
            <person name="Ikhwanuddin M."/>
        </authorList>
    </citation>
    <scope>NUCLEOTIDE SEQUENCE</scope>
</reference>
<feature type="domain" description="PKD/Chitinase" evidence="11">
    <location>
        <begin position="353"/>
        <end position="444"/>
    </location>
</feature>
<evidence type="ECO:0000256" key="8">
    <source>
        <dbReference type="SAM" id="MobiDB-lite"/>
    </source>
</evidence>
<organism evidence="12">
    <name type="scientific">Scylla olivacea</name>
    <name type="common">Orange mud crab</name>
    <name type="synonym">Cancer olivacea</name>
    <dbReference type="NCBI Taxonomy" id="85551"/>
    <lineage>
        <taxon>Eukaryota</taxon>
        <taxon>Metazoa</taxon>
        <taxon>Ecdysozoa</taxon>
        <taxon>Arthropoda</taxon>
        <taxon>Crustacea</taxon>
        <taxon>Multicrustacea</taxon>
        <taxon>Malacostraca</taxon>
        <taxon>Eumalacostraca</taxon>
        <taxon>Eucarida</taxon>
        <taxon>Decapoda</taxon>
        <taxon>Pleocyemata</taxon>
        <taxon>Brachyura</taxon>
        <taxon>Eubrachyura</taxon>
        <taxon>Portunoidea</taxon>
        <taxon>Portunidae</taxon>
        <taxon>Portuninae</taxon>
        <taxon>Scylla</taxon>
    </lineage>
</organism>
<feature type="compositionally biased region" description="Polar residues" evidence="8">
    <location>
        <begin position="219"/>
        <end position="232"/>
    </location>
</feature>
<proteinExistence type="predicted"/>
<name>A0A0P4W6Q5_SCYOL</name>
<keyword evidence="6 9" id="KW-0472">Membrane</keyword>
<evidence type="ECO:0000256" key="5">
    <source>
        <dbReference type="ARBA" id="ARBA00022989"/>
    </source>
</evidence>
<sequence length="980" mass="105558">MSNNHRASANLTAVVTLLSLALIALPCASHSLDSLLVKALHLSCPQLDPEVHHGLGVAEDMTEKREVVGSAQDLNACVSACCSRAKCGIAVLQGEVCLALECHSIDACHLRSASGSLAVVVQPAGDADWVLPPSTNETHVESKEDVKINRTARLMDLRCEVGLNDCGPHGVCEPLGDHHKNGHCRCKGGYYWEAAVGDCVINSTGNSSAEGIHATTPTLSNTFALPNTSSAPQTPPPEKNTSSKPQVEKLVVNINNKTVELAEGSSIYEGKVTLSAYAIGGDSDCKYEWMLLQRPKSDDTGSVSDLRSQTITLMHLSQGVYVFKVEVTAAGAHGEAVGNVTVKPAQHTNQPPKAIIVAPSQAIKLPTSGVIIDGSTSTDDDGIESFAWEVVTAPLGYKLKNSEQASPTLQLTDLIAGNYTIMLRVKDKEGLEGNATTLLTVIKETDYPPTANAGGDQIIYLPQTETILYGNMSTDDHGIEEWEWTKGPKDSGKAVDMQDTRTAFLHLSNLEEGHYQFILRVTDGLHQSSNTSVSVYVQQPNLAAPKANAGPDVQIVLPNTTVLLDGTGSTDTSLSTHWLWIQVSGPSVVHLATPDQPQTYAVGLTKGEYQFQLTVWTGDEPGKNTSDLVAVTVRQDHNVAPTANAGGDFSVTLPVSAVVVDGSKSTDDVAVTKWLWQRDATSLAAGQIINSSDHSPVLMFTGMVAGRYVWRLTVWDDQGASSSDTVSIIVNEGPHHLDEVTVVVGADLGTLSTLQLSTLLQKMELFLHAADRVVTIHLISLTGLPHSGQVSVTFVAQTGKDVVPGVEVVATLHHQVLLDSSELLDLPLLSVDTVVCQNNCSGHGECVEASRECHCHTWWMESFFRRHLGDGMQNCDWSVIYVFVIICMVVLVLGLVVWGMAVLVGRRLVGNSRTRRKPLRYSLLSAHDESMKLQPRPSGNLLDSASESNSDVEIHFDSRMMKHKAEKSRNGYHKLPRIRT</sequence>
<evidence type="ECO:0000256" key="1">
    <source>
        <dbReference type="ARBA" id="ARBA00004236"/>
    </source>
</evidence>
<dbReference type="InterPro" id="IPR035986">
    <property type="entry name" value="PKD_dom_sf"/>
</dbReference>
<feature type="chain" id="PRO_5006070284" description="PKD/Chitinase domain-containing protein" evidence="10">
    <location>
        <begin position="30"/>
        <end position="980"/>
    </location>
</feature>